<name>A0A3N8Q9A0_9BURK</name>
<sequence length="113" mass="12794">MQRTLRLHVQVSRFENGGRMIDGNVCVLPEGAVRRRARGRANEQTTQAERPSRICVTDRDTLPRFTRNPVGPLFNIAPDPPDRPLFPCVRTAIGRFRPDSVLSTGQIRRPSFV</sequence>
<evidence type="ECO:0000313" key="1">
    <source>
        <dbReference type="EMBL" id="RQT20231.1"/>
    </source>
</evidence>
<comment type="caution">
    <text evidence="1">The sequence shown here is derived from an EMBL/GenBank/DDBJ whole genome shotgun (WGS) entry which is preliminary data.</text>
</comment>
<gene>
    <name evidence="1" type="ORF">DF037_32825</name>
</gene>
<dbReference type="AlphaFoldDB" id="A0A3N8Q9A0"/>
<dbReference type="EMBL" id="QTQX01000028">
    <property type="protein sequence ID" value="RQT20231.1"/>
    <property type="molecule type" value="Genomic_DNA"/>
</dbReference>
<dbReference type="Proteomes" id="UP000269271">
    <property type="component" value="Unassembled WGS sequence"/>
</dbReference>
<dbReference type="RefSeq" id="WP_052759323.1">
    <property type="nucleotide sequence ID" value="NZ_CABVQJ010000004.1"/>
</dbReference>
<evidence type="ECO:0000313" key="2">
    <source>
        <dbReference type="Proteomes" id="UP000269271"/>
    </source>
</evidence>
<accession>A0A3N8Q9A0</accession>
<organism evidence="1 2">
    <name type="scientific">Burkholderia contaminans</name>
    <dbReference type="NCBI Taxonomy" id="488447"/>
    <lineage>
        <taxon>Bacteria</taxon>
        <taxon>Pseudomonadati</taxon>
        <taxon>Pseudomonadota</taxon>
        <taxon>Betaproteobacteria</taxon>
        <taxon>Burkholderiales</taxon>
        <taxon>Burkholderiaceae</taxon>
        <taxon>Burkholderia</taxon>
        <taxon>Burkholderia cepacia complex</taxon>
    </lineage>
</organism>
<reference evidence="1 2" key="1">
    <citation type="submission" date="2018-08" db="EMBL/GenBank/DDBJ databases">
        <title>Comparative analysis of Burkholderia isolates from Puerto Rico.</title>
        <authorList>
            <person name="Hall C."/>
            <person name="Sahl J."/>
            <person name="Wagner D."/>
        </authorList>
    </citation>
    <scope>NUCLEOTIDE SEQUENCE [LARGE SCALE GENOMIC DNA]</scope>
    <source>
        <strain evidence="1 2">Bp9001</strain>
    </source>
</reference>
<proteinExistence type="predicted"/>
<protein>
    <submittedName>
        <fullName evidence="1">Uncharacterized protein</fullName>
    </submittedName>
</protein>